<evidence type="ECO:0000256" key="2">
    <source>
        <dbReference type="ARBA" id="ARBA00023125"/>
    </source>
</evidence>
<feature type="transmembrane region" description="Helical" evidence="4">
    <location>
        <begin position="48"/>
        <end position="69"/>
    </location>
</feature>
<dbReference type="GO" id="GO:0003700">
    <property type="term" value="F:DNA-binding transcription factor activity"/>
    <property type="evidence" value="ECO:0007669"/>
    <property type="project" value="InterPro"/>
</dbReference>
<gene>
    <name evidence="6" type="ORF">SAMN05660493_00013</name>
</gene>
<dbReference type="PANTHER" id="PTHR43280:SF2">
    <property type="entry name" value="HTH-TYPE TRANSCRIPTIONAL REGULATOR EXSA"/>
    <property type="match status" value="1"/>
</dbReference>
<dbReference type="AlphaFoldDB" id="A0A1U7PUD3"/>
<dbReference type="PANTHER" id="PTHR43280">
    <property type="entry name" value="ARAC-FAMILY TRANSCRIPTIONAL REGULATOR"/>
    <property type="match status" value="1"/>
</dbReference>
<accession>A0A1U7PUD3</accession>
<evidence type="ECO:0000313" key="6">
    <source>
        <dbReference type="EMBL" id="SIT95368.1"/>
    </source>
</evidence>
<keyword evidence="3" id="KW-0804">Transcription</keyword>
<dbReference type="RefSeq" id="WP_076781275.1">
    <property type="nucleotide sequence ID" value="NZ_FTPU01000001.1"/>
</dbReference>
<evidence type="ECO:0000256" key="3">
    <source>
        <dbReference type="ARBA" id="ARBA00023163"/>
    </source>
</evidence>
<evidence type="ECO:0000313" key="7">
    <source>
        <dbReference type="Proteomes" id="UP000187261"/>
    </source>
</evidence>
<evidence type="ECO:0000256" key="1">
    <source>
        <dbReference type="ARBA" id="ARBA00023015"/>
    </source>
</evidence>
<dbReference type="GO" id="GO:0043565">
    <property type="term" value="F:sequence-specific DNA binding"/>
    <property type="evidence" value="ECO:0007669"/>
    <property type="project" value="InterPro"/>
</dbReference>
<reference evidence="7" key="1">
    <citation type="submission" date="2016-10" db="EMBL/GenBank/DDBJ databases">
        <authorList>
            <person name="Varghese N."/>
            <person name="Submissions S."/>
        </authorList>
    </citation>
    <scope>NUCLEOTIDE SEQUENCE [LARGE SCALE GENOMIC DNA]</scope>
    <source>
        <strain evidence="7">DSM 19482</strain>
    </source>
</reference>
<dbReference type="PROSITE" id="PS01124">
    <property type="entry name" value="HTH_ARAC_FAMILY_2"/>
    <property type="match status" value="1"/>
</dbReference>
<organism evidence="6 7">
    <name type="scientific">Epilithonimonas bovis DSM 19482</name>
    <dbReference type="NCBI Taxonomy" id="1121284"/>
    <lineage>
        <taxon>Bacteria</taxon>
        <taxon>Pseudomonadati</taxon>
        <taxon>Bacteroidota</taxon>
        <taxon>Flavobacteriia</taxon>
        <taxon>Flavobacteriales</taxon>
        <taxon>Weeksellaceae</taxon>
        <taxon>Chryseobacterium group</taxon>
        <taxon>Epilithonimonas</taxon>
    </lineage>
</organism>
<keyword evidence="7" id="KW-1185">Reference proteome</keyword>
<protein>
    <submittedName>
        <fullName evidence="6">Helix-turn-helix domain-containing protein</fullName>
    </submittedName>
</protein>
<dbReference type="EMBL" id="FTPU01000001">
    <property type="protein sequence ID" value="SIT95368.1"/>
    <property type="molecule type" value="Genomic_DNA"/>
</dbReference>
<dbReference type="OrthoDB" id="5295174at2"/>
<proteinExistence type="predicted"/>
<sequence length="241" mass="28014">MKHPKKYLDLYSKINDSINTVEKEAVEEPVKQIIKKNENNYSQKVKTAFLLAGITVLLIVVTALVLWLFHKKKLKKKYEAIIDNLKASNTAITETPIEVQKAEDENQASVNIADDTLKTILKRLEKFESSNRFTKQDVNFAYLANYLGTNSKYLNNILKQYKDKTFSEYINDLRINYIIKQLYEKPKYREYKTSYLAEECGFSSREVFTTTFKKIAGIPPSYFIENLKKEQHSAGHLETTN</sequence>
<keyword evidence="2" id="KW-0238">DNA-binding</keyword>
<feature type="domain" description="HTH araC/xylS-type" evidence="5">
    <location>
        <begin position="122"/>
        <end position="226"/>
    </location>
</feature>
<keyword evidence="4" id="KW-0812">Transmembrane</keyword>
<dbReference type="Gene3D" id="1.10.10.60">
    <property type="entry name" value="Homeodomain-like"/>
    <property type="match status" value="2"/>
</dbReference>
<dbReference type="SUPFAM" id="SSF46689">
    <property type="entry name" value="Homeodomain-like"/>
    <property type="match status" value="1"/>
</dbReference>
<dbReference type="InterPro" id="IPR009057">
    <property type="entry name" value="Homeodomain-like_sf"/>
</dbReference>
<name>A0A1U7PUD3_9FLAO</name>
<dbReference type="Proteomes" id="UP000187261">
    <property type="component" value="Unassembled WGS sequence"/>
</dbReference>
<keyword evidence="1" id="KW-0805">Transcription regulation</keyword>
<evidence type="ECO:0000256" key="4">
    <source>
        <dbReference type="SAM" id="Phobius"/>
    </source>
</evidence>
<dbReference type="InterPro" id="IPR018060">
    <property type="entry name" value="HTH_AraC"/>
</dbReference>
<dbReference type="Pfam" id="PF12833">
    <property type="entry name" value="HTH_18"/>
    <property type="match status" value="1"/>
</dbReference>
<keyword evidence="4" id="KW-0472">Membrane</keyword>
<keyword evidence="4" id="KW-1133">Transmembrane helix</keyword>
<dbReference type="STRING" id="1121284.SAMN05660493_00013"/>
<evidence type="ECO:0000259" key="5">
    <source>
        <dbReference type="PROSITE" id="PS01124"/>
    </source>
</evidence>
<dbReference type="SMART" id="SM00342">
    <property type="entry name" value="HTH_ARAC"/>
    <property type="match status" value="1"/>
</dbReference>